<comment type="function">
    <text evidence="4">Involved in beta-(1--&gt;2)glucan export. Transmembrane domains (TMD) form a pore in the inner membrane and the ATP-binding domain (NBD) is responsible for energy generation.</text>
</comment>
<accession>A0A109JJM3</accession>
<proteinExistence type="predicted"/>
<keyword evidence="7" id="KW-1185">Reference proteome</keyword>
<protein>
    <submittedName>
        <fullName evidence="6">ABC transporter ATP-binding protein</fullName>
    </submittedName>
</protein>
<evidence type="ECO:0000313" key="6">
    <source>
        <dbReference type="EMBL" id="KWV50034.1"/>
    </source>
</evidence>
<dbReference type="AlphaFoldDB" id="A0A109JJM3"/>
<dbReference type="PANTHER" id="PTHR45772">
    <property type="entry name" value="CONSERVED COMPONENT OF ABC TRANSPORTER FOR NATURAL AMINO ACIDS-RELATED"/>
    <property type="match status" value="1"/>
</dbReference>
<dbReference type="GO" id="GO:0005304">
    <property type="term" value="F:L-valine transmembrane transporter activity"/>
    <property type="evidence" value="ECO:0007669"/>
    <property type="project" value="TreeGrafter"/>
</dbReference>
<dbReference type="Pfam" id="PF00005">
    <property type="entry name" value="ABC_tran"/>
    <property type="match status" value="1"/>
</dbReference>
<dbReference type="InterPro" id="IPR032823">
    <property type="entry name" value="BCA_ABC_TP_C"/>
</dbReference>
<evidence type="ECO:0000256" key="3">
    <source>
        <dbReference type="ARBA" id="ARBA00022840"/>
    </source>
</evidence>
<keyword evidence="3 6" id="KW-0067">ATP-binding</keyword>
<gene>
    <name evidence="6" type="ORF">AS156_14785</name>
</gene>
<feature type="domain" description="ABC transporter" evidence="5">
    <location>
        <begin position="3"/>
        <end position="235"/>
    </location>
</feature>
<organism evidence="6 7">
    <name type="scientific">Bradyrhizobium macuxiense</name>
    <dbReference type="NCBI Taxonomy" id="1755647"/>
    <lineage>
        <taxon>Bacteria</taxon>
        <taxon>Pseudomonadati</taxon>
        <taxon>Pseudomonadota</taxon>
        <taxon>Alphaproteobacteria</taxon>
        <taxon>Hyphomicrobiales</taxon>
        <taxon>Nitrobacteraceae</taxon>
        <taxon>Bradyrhizobium</taxon>
    </lineage>
</organism>
<dbReference type="Pfam" id="PF12399">
    <property type="entry name" value="BCA_ABC_TP_C"/>
    <property type="match status" value="1"/>
</dbReference>
<dbReference type="Proteomes" id="UP000057737">
    <property type="component" value="Unassembled WGS sequence"/>
</dbReference>
<evidence type="ECO:0000256" key="1">
    <source>
        <dbReference type="ARBA" id="ARBA00022448"/>
    </source>
</evidence>
<dbReference type="GO" id="GO:0015188">
    <property type="term" value="F:L-isoleucine transmembrane transporter activity"/>
    <property type="evidence" value="ECO:0007669"/>
    <property type="project" value="TreeGrafter"/>
</dbReference>
<dbReference type="GO" id="GO:1903805">
    <property type="term" value="P:L-valine import across plasma membrane"/>
    <property type="evidence" value="ECO:0007669"/>
    <property type="project" value="TreeGrafter"/>
</dbReference>
<name>A0A109JJM3_9BRAD</name>
<dbReference type="InterPro" id="IPR051120">
    <property type="entry name" value="ABC_AA/LPS_Transport"/>
</dbReference>
<dbReference type="PROSITE" id="PS50893">
    <property type="entry name" value="ABC_TRANSPORTER_2"/>
    <property type="match status" value="1"/>
</dbReference>
<dbReference type="CDD" id="cd03219">
    <property type="entry name" value="ABC_Mj1267_LivG_branched"/>
    <property type="match status" value="1"/>
</dbReference>
<keyword evidence="2" id="KW-0547">Nucleotide-binding</keyword>
<evidence type="ECO:0000259" key="5">
    <source>
        <dbReference type="PROSITE" id="PS50893"/>
    </source>
</evidence>
<keyword evidence="1" id="KW-0813">Transport</keyword>
<sequence>MLLEARDITKAFGSFKAVDAASVTLQQGDVLGLIGPNGAGKSTFFNCLTGDLALTAGKVFLEGHDITNRPPEARARLGLARTFQVPQTFEGMTVLENVMIGAFLRTSHRAEAETKARAVLARVGMERLADAPARSLGTPGRKRLEIARALATEPRILLLDEAMAGLTQREVQLAIDLVRDIHRSGITLVIVEHIMEVIMSLASRVMVFHQGREIAHGTPQEVTSNPAVIAAYLGTRAAAKVAAGHTPIELMGGPAT</sequence>
<evidence type="ECO:0000256" key="4">
    <source>
        <dbReference type="ARBA" id="ARBA00024722"/>
    </source>
</evidence>
<dbReference type="InterPro" id="IPR003593">
    <property type="entry name" value="AAA+_ATPase"/>
</dbReference>
<dbReference type="GO" id="GO:0005524">
    <property type="term" value="F:ATP binding"/>
    <property type="evidence" value="ECO:0007669"/>
    <property type="project" value="UniProtKB-KW"/>
</dbReference>
<dbReference type="RefSeq" id="WP_066511916.1">
    <property type="nucleotide sequence ID" value="NZ_LNCU01000097.1"/>
</dbReference>
<evidence type="ECO:0000313" key="7">
    <source>
        <dbReference type="Proteomes" id="UP000057737"/>
    </source>
</evidence>
<dbReference type="GO" id="GO:0005886">
    <property type="term" value="C:plasma membrane"/>
    <property type="evidence" value="ECO:0007669"/>
    <property type="project" value="TreeGrafter"/>
</dbReference>
<dbReference type="InterPro" id="IPR003439">
    <property type="entry name" value="ABC_transporter-like_ATP-bd"/>
</dbReference>
<dbReference type="EMBL" id="LNCU01000097">
    <property type="protein sequence ID" value="KWV50034.1"/>
    <property type="molecule type" value="Genomic_DNA"/>
</dbReference>
<comment type="caution">
    <text evidence="6">The sequence shown here is derived from an EMBL/GenBank/DDBJ whole genome shotgun (WGS) entry which is preliminary data.</text>
</comment>
<dbReference type="Gene3D" id="3.40.50.300">
    <property type="entry name" value="P-loop containing nucleotide triphosphate hydrolases"/>
    <property type="match status" value="1"/>
</dbReference>
<dbReference type="GO" id="GO:0042941">
    <property type="term" value="P:D-alanine transmembrane transport"/>
    <property type="evidence" value="ECO:0007669"/>
    <property type="project" value="TreeGrafter"/>
</dbReference>
<dbReference type="SUPFAM" id="SSF52540">
    <property type="entry name" value="P-loop containing nucleoside triphosphate hydrolases"/>
    <property type="match status" value="1"/>
</dbReference>
<dbReference type="GO" id="GO:0016887">
    <property type="term" value="F:ATP hydrolysis activity"/>
    <property type="evidence" value="ECO:0007669"/>
    <property type="project" value="InterPro"/>
</dbReference>
<evidence type="ECO:0000256" key="2">
    <source>
        <dbReference type="ARBA" id="ARBA00022741"/>
    </source>
</evidence>
<dbReference type="GO" id="GO:0015192">
    <property type="term" value="F:L-phenylalanine transmembrane transporter activity"/>
    <property type="evidence" value="ECO:0007669"/>
    <property type="project" value="TreeGrafter"/>
</dbReference>
<reference evidence="6 7" key="1">
    <citation type="submission" date="2015-11" db="EMBL/GenBank/DDBJ databases">
        <title>Draft Genome Sequence of the Strain BR 10303 (Bradyrhizobium sp.) isolated from nodules of Centrolobium paraense.</title>
        <authorList>
            <person name="Zelli J.E."/>
            <person name="Simoes-Araujo J.L."/>
            <person name="Barauna A.C."/>
            <person name="Silva K."/>
        </authorList>
    </citation>
    <scope>NUCLEOTIDE SEQUENCE [LARGE SCALE GENOMIC DNA]</scope>
    <source>
        <strain evidence="6 7">BR 10303</strain>
    </source>
</reference>
<dbReference type="GO" id="GO:0015808">
    <property type="term" value="P:L-alanine transport"/>
    <property type="evidence" value="ECO:0007669"/>
    <property type="project" value="TreeGrafter"/>
</dbReference>
<dbReference type="SMART" id="SM00382">
    <property type="entry name" value="AAA"/>
    <property type="match status" value="1"/>
</dbReference>
<dbReference type="OrthoDB" id="9779872at2"/>
<dbReference type="GO" id="GO:1903806">
    <property type="term" value="P:L-isoleucine import across plasma membrane"/>
    <property type="evidence" value="ECO:0007669"/>
    <property type="project" value="TreeGrafter"/>
</dbReference>
<dbReference type="InterPro" id="IPR027417">
    <property type="entry name" value="P-loop_NTPase"/>
</dbReference>
<dbReference type="PANTHER" id="PTHR45772:SF7">
    <property type="entry name" value="AMINO ACID ABC TRANSPORTER ATP-BINDING PROTEIN"/>
    <property type="match status" value="1"/>
</dbReference>